<dbReference type="PANTHER" id="PTHR42943">
    <property type="entry name" value="GLUTATHIONE S-TRANSFERASE KAPPA"/>
    <property type="match status" value="1"/>
</dbReference>
<feature type="active site" description="Nucleophile" evidence="2">
    <location>
        <position position="12"/>
    </location>
</feature>
<dbReference type="InterPro" id="IPR001853">
    <property type="entry name" value="DSBA-like_thioredoxin_dom"/>
</dbReference>
<dbReference type="GO" id="GO:0004364">
    <property type="term" value="F:glutathione transferase activity"/>
    <property type="evidence" value="ECO:0007669"/>
    <property type="project" value="TreeGrafter"/>
</dbReference>
<dbReference type="EMBL" id="CP047650">
    <property type="protein sequence ID" value="QHI99323.1"/>
    <property type="molecule type" value="Genomic_DNA"/>
</dbReference>
<keyword evidence="1 4" id="KW-0413">Isomerase</keyword>
<protein>
    <recommendedName>
        <fullName evidence="1">2-hydroxychromene-2-carboxylate isomerase</fullName>
        <ecNumber evidence="1">5.99.1.4</ecNumber>
    </recommendedName>
</protein>
<dbReference type="InterPro" id="IPR014440">
    <property type="entry name" value="HCCAis_GSTk"/>
</dbReference>
<evidence type="ECO:0000313" key="5">
    <source>
        <dbReference type="Proteomes" id="UP000464787"/>
    </source>
</evidence>
<keyword evidence="5" id="KW-1185">Reference proteome</keyword>
<reference evidence="4 5" key="1">
    <citation type="submission" date="2020-01" db="EMBL/GenBank/DDBJ databases">
        <title>Genome sequencing of strain KACC 21265.</title>
        <authorList>
            <person name="Heo J."/>
            <person name="Kim S.-J."/>
            <person name="Kim J.-S."/>
            <person name="Hong S.-B."/>
            <person name="Kwon S.-W."/>
        </authorList>
    </citation>
    <scope>NUCLEOTIDE SEQUENCE [LARGE SCALE GENOMIC DNA]</scope>
    <source>
        <strain evidence="4 5">KACC 21265</strain>
    </source>
</reference>
<dbReference type="PANTHER" id="PTHR42943:SF2">
    <property type="entry name" value="GLUTATHIONE S-TRANSFERASE KAPPA 1"/>
    <property type="match status" value="1"/>
</dbReference>
<dbReference type="GO" id="GO:0004602">
    <property type="term" value="F:glutathione peroxidase activity"/>
    <property type="evidence" value="ECO:0007669"/>
    <property type="project" value="TreeGrafter"/>
</dbReference>
<dbReference type="GO" id="GO:0018845">
    <property type="term" value="F:2-hydroxychromene-2-carboxylate isomerase activity"/>
    <property type="evidence" value="ECO:0007669"/>
    <property type="project" value="UniProtKB-UniRule"/>
</dbReference>
<dbReference type="AlphaFoldDB" id="A0A857J7W6"/>
<accession>A0A857J7W6</accession>
<dbReference type="InterPro" id="IPR036249">
    <property type="entry name" value="Thioredoxin-like_sf"/>
</dbReference>
<dbReference type="SUPFAM" id="SSF52833">
    <property type="entry name" value="Thioredoxin-like"/>
    <property type="match status" value="1"/>
</dbReference>
<evidence type="ECO:0000256" key="1">
    <source>
        <dbReference type="PIRNR" id="PIRNR006386"/>
    </source>
</evidence>
<feature type="domain" description="DSBA-like thioredoxin" evidence="3">
    <location>
        <begin position="6"/>
        <end position="189"/>
    </location>
</feature>
<gene>
    <name evidence="4" type="ORF">GT347_15870</name>
</gene>
<dbReference type="InterPro" id="IPR051924">
    <property type="entry name" value="GST_Kappa/NadH"/>
</dbReference>
<dbReference type="EC" id="5.99.1.4" evidence="1"/>
<sequence>MQAFTFHLDFVSPYAYLAFEQLPVALEGCSYAADYRPVLLGAILKQYGHAGPHGIAPKYAWVLRQTRWLAHAHGIAMRMPAVHPFDPLPLLRLALACSQDGGISRHVAGRIFAHVWQADGADANDAQRLAALTRELAPRLDPASPEVKALLRANTARTLEAGVFGVPAFTVGQDMLWGFDALPMLRARLLQDAWFAG</sequence>
<dbReference type="Gene3D" id="3.40.30.10">
    <property type="entry name" value="Glutaredoxin"/>
    <property type="match status" value="1"/>
</dbReference>
<evidence type="ECO:0000259" key="3">
    <source>
        <dbReference type="Pfam" id="PF01323"/>
    </source>
</evidence>
<dbReference type="RefSeq" id="WP_160553129.1">
    <property type="nucleotide sequence ID" value="NZ_CP047650.1"/>
</dbReference>
<dbReference type="KEGG" id="xyk:GT347_15870"/>
<name>A0A857J7W6_9BURK</name>
<proteinExistence type="inferred from homology"/>
<comment type="catalytic activity">
    <reaction evidence="1">
        <text>2-hydroxychromene-2-carboxylate = (3E)-4-(2-hydroxyphenyl)-2-oxobut-3-enoate</text>
        <dbReference type="Rhea" id="RHEA:27401"/>
        <dbReference type="ChEBI" id="CHEBI:59350"/>
        <dbReference type="ChEBI" id="CHEBI:59353"/>
        <dbReference type="EC" id="5.99.1.4"/>
    </reaction>
</comment>
<dbReference type="GO" id="GO:0006749">
    <property type="term" value="P:glutathione metabolic process"/>
    <property type="evidence" value="ECO:0007669"/>
    <property type="project" value="TreeGrafter"/>
</dbReference>
<comment type="similarity">
    <text evidence="1">Belongs to the GST superfamily. NadH family.</text>
</comment>
<dbReference type="PIRSF" id="PIRSF006386">
    <property type="entry name" value="HCCAis_GSTk"/>
    <property type="match status" value="1"/>
</dbReference>
<evidence type="ECO:0000313" key="4">
    <source>
        <dbReference type="EMBL" id="QHI99323.1"/>
    </source>
</evidence>
<dbReference type="Pfam" id="PF01323">
    <property type="entry name" value="DSBA"/>
    <property type="match status" value="1"/>
</dbReference>
<dbReference type="Proteomes" id="UP000464787">
    <property type="component" value="Chromosome"/>
</dbReference>
<evidence type="ECO:0000256" key="2">
    <source>
        <dbReference type="PIRSR" id="PIRSR006386-1"/>
    </source>
</evidence>
<organism evidence="4 5">
    <name type="scientific">Xylophilus rhododendri</name>
    <dbReference type="NCBI Taxonomy" id="2697032"/>
    <lineage>
        <taxon>Bacteria</taxon>
        <taxon>Pseudomonadati</taxon>
        <taxon>Pseudomonadota</taxon>
        <taxon>Betaproteobacteria</taxon>
        <taxon>Burkholderiales</taxon>
        <taxon>Xylophilus</taxon>
    </lineage>
</organism>